<dbReference type="InterPro" id="IPR036467">
    <property type="entry name" value="LS/RS_sf"/>
</dbReference>
<evidence type="ECO:0000256" key="7">
    <source>
        <dbReference type="HAMAP-Rule" id="MF_00178"/>
    </source>
</evidence>
<dbReference type="Pfam" id="PF00885">
    <property type="entry name" value="DMRL_synthase"/>
    <property type="match status" value="1"/>
</dbReference>
<comment type="function">
    <text evidence="7">Catalyzes the formation of 6,7-dimethyl-8-ribityllumazine by condensation of 5-amino-6-(D-ribitylamino)uracil with 3,4-dihydroxy-2-butanone 4-phosphate. This is the penultimate step in the biosynthesis of riboflavin.</text>
</comment>
<dbReference type="HAMAP" id="MF_00178">
    <property type="entry name" value="Lumazine_synth"/>
    <property type="match status" value="1"/>
</dbReference>
<dbReference type="GO" id="GO:0009349">
    <property type="term" value="C:riboflavin synthase complex"/>
    <property type="evidence" value="ECO:0007669"/>
    <property type="project" value="InterPro"/>
</dbReference>
<dbReference type="GO" id="GO:0000906">
    <property type="term" value="F:6,7-dimethyl-8-ribityllumazine synthase activity"/>
    <property type="evidence" value="ECO:0007669"/>
    <property type="project" value="UniProtKB-UniRule"/>
</dbReference>
<dbReference type="PANTHER" id="PTHR21058:SF0">
    <property type="entry name" value="6,7-DIMETHYL-8-RIBITYLLUMAZINE SYNTHASE"/>
    <property type="match status" value="1"/>
</dbReference>
<reference evidence="8 9" key="1">
    <citation type="submission" date="2020-08" db="EMBL/GenBank/DDBJ databases">
        <title>Functional genomics of gut bacteria from endangered species of beetles.</title>
        <authorList>
            <person name="Carlos-Shanley C."/>
        </authorList>
    </citation>
    <scope>NUCLEOTIDE SEQUENCE [LARGE SCALE GENOMIC DNA]</scope>
    <source>
        <strain evidence="8 9">S00239</strain>
    </source>
</reference>
<evidence type="ECO:0000313" key="9">
    <source>
        <dbReference type="Proteomes" id="UP000562027"/>
    </source>
</evidence>
<dbReference type="GO" id="GO:0009231">
    <property type="term" value="P:riboflavin biosynthetic process"/>
    <property type="evidence" value="ECO:0007669"/>
    <property type="project" value="UniProtKB-UniRule"/>
</dbReference>
<dbReference type="EMBL" id="JACHLP010000002">
    <property type="protein sequence ID" value="MBB4842956.1"/>
    <property type="molecule type" value="Genomic_DNA"/>
</dbReference>
<keyword evidence="4 7" id="KW-0686">Riboflavin biosynthesis</keyword>
<dbReference type="Proteomes" id="UP000562027">
    <property type="component" value="Unassembled WGS sequence"/>
</dbReference>
<dbReference type="RefSeq" id="WP_184297724.1">
    <property type="nucleotide sequence ID" value="NZ_JACHLP010000002.1"/>
</dbReference>
<protein>
    <recommendedName>
        <fullName evidence="3 7">6,7-dimethyl-8-ribityllumazine synthase</fullName>
        <shortName evidence="7">DMRL synthase</shortName>
        <shortName evidence="7">LS</shortName>
        <shortName evidence="7">Lumazine synthase</shortName>
        <ecNumber evidence="3 7">2.5.1.78</ecNumber>
    </recommendedName>
</protein>
<dbReference type="PANTHER" id="PTHR21058">
    <property type="entry name" value="6,7-DIMETHYL-8-RIBITYLLUMAZINE SYNTHASE DMRL SYNTHASE LUMAZINE SYNTHASE"/>
    <property type="match status" value="1"/>
</dbReference>
<keyword evidence="9" id="KW-1185">Reference proteome</keyword>
<dbReference type="NCBIfam" id="NF009084">
    <property type="entry name" value="PRK12419.1"/>
    <property type="match status" value="1"/>
</dbReference>
<dbReference type="Gene3D" id="3.40.50.960">
    <property type="entry name" value="Lumazine/riboflavin synthase"/>
    <property type="match status" value="1"/>
</dbReference>
<dbReference type="UniPathway" id="UPA00275">
    <property type="reaction ID" value="UER00404"/>
</dbReference>
<dbReference type="SUPFAM" id="SSF52121">
    <property type="entry name" value="Lumazine synthase"/>
    <property type="match status" value="1"/>
</dbReference>
<dbReference type="EC" id="2.5.1.78" evidence="3 7"/>
<evidence type="ECO:0000256" key="4">
    <source>
        <dbReference type="ARBA" id="ARBA00022619"/>
    </source>
</evidence>
<dbReference type="GO" id="GO:0005829">
    <property type="term" value="C:cytosol"/>
    <property type="evidence" value="ECO:0007669"/>
    <property type="project" value="TreeGrafter"/>
</dbReference>
<comment type="caution">
    <text evidence="7">Lacks conserved residue(s) required for the propagation of feature annotation.</text>
</comment>
<evidence type="ECO:0000256" key="2">
    <source>
        <dbReference type="ARBA" id="ARBA00007424"/>
    </source>
</evidence>
<evidence type="ECO:0000256" key="6">
    <source>
        <dbReference type="ARBA" id="ARBA00048785"/>
    </source>
</evidence>
<feature type="binding site" evidence="7">
    <location>
        <begin position="79"/>
        <end position="81"/>
    </location>
    <ligand>
        <name>5-amino-6-(D-ribitylamino)uracil</name>
        <dbReference type="ChEBI" id="CHEBI:15934"/>
    </ligand>
</feature>
<proteinExistence type="inferred from homology"/>
<dbReference type="InterPro" id="IPR002180">
    <property type="entry name" value="LS/RS"/>
</dbReference>
<evidence type="ECO:0000256" key="1">
    <source>
        <dbReference type="ARBA" id="ARBA00004917"/>
    </source>
</evidence>
<feature type="binding site" evidence="7">
    <location>
        <position position="112"/>
    </location>
    <ligand>
        <name>5-amino-6-(D-ribitylamino)uracil</name>
        <dbReference type="ChEBI" id="CHEBI:15934"/>
    </ligand>
</feature>
<sequence>MNQIDPSHSSPARVALVSAGWHKDIVGAATRSFAAEFERCRVPIAGLRQFEVPGAFEIPLHAQRLARSGQFDAIVAFAFVVNGGIYRHEFVASAVIDGLMRVQLDCDVPVFSAVLTPRDFHGHEEHSQFFREHFVLKGREAAQACLQTLSSLRSLPG</sequence>
<dbReference type="InterPro" id="IPR034964">
    <property type="entry name" value="LS"/>
</dbReference>
<feature type="binding site" evidence="7">
    <location>
        <position position="126"/>
    </location>
    <ligand>
        <name>(2S)-2-hydroxy-3-oxobutyl phosphate</name>
        <dbReference type="ChEBI" id="CHEBI:58830"/>
    </ligand>
</feature>
<dbReference type="AlphaFoldDB" id="A0A840L4P5"/>
<keyword evidence="5 7" id="KW-0808">Transferase</keyword>
<gene>
    <name evidence="7" type="primary">ribH</name>
    <name evidence="8" type="ORF">HNP55_001471</name>
</gene>
<comment type="pathway">
    <text evidence="1 7">Cofactor biosynthesis; riboflavin biosynthesis; riboflavin from 2-hydroxy-3-oxobutyl phosphate and 5-amino-6-(D-ribitylamino)uracil: step 1/2.</text>
</comment>
<comment type="caution">
    <text evidence="8">The sequence shown here is derived from an EMBL/GenBank/DDBJ whole genome shotgun (WGS) entry which is preliminary data.</text>
</comment>
<evidence type="ECO:0000256" key="3">
    <source>
        <dbReference type="ARBA" id="ARBA00012664"/>
    </source>
</evidence>
<accession>A0A840L4P5</accession>
<feature type="binding site" evidence="7">
    <location>
        <position position="21"/>
    </location>
    <ligand>
        <name>5-amino-6-(D-ribitylamino)uracil</name>
        <dbReference type="ChEBI" id="CHEBI:15934"/>
    </ligand>
</feature>
<evidence type="ECO:0000256" key="5">
    <source>
        <dbReference type="ARBA" id="ARBA00022679"/>
    </source>
</evidence>
<feature type="active site" description="Proton donor" evidence="7">
    <location>
        <position position="87"/>
    </location>
</feature>
<feature type="binding site" evidence="7">
    <location>
        <begin position="55"/>
        <end position="57"/>
    </location>
    <ligand>
        <name>5-amino-6-(D-ribitylamino)uracil</name>
        <dbReference type="ChEBI" id="CHEBI:15934"/>
    </ligand>
</feature>
<comment type="catalytic activity">
    <reaction evidence="6 7">
        <text>(2S)-2-hydroxy-3-oxobutyl phosphate + 5-amino-6-(D-ribitylamino)uracil = 6,7-dimethyl-8-(1-D-ribityl)lumazine + phosphate + 2 H2O + H(+)</text>
        <dbReference type="Rhea" id="RHEA:26152"/>
        <dbReference type="ChEBI" id="CHEBI:15377"/>
        <dbReference type="ChEBI" id="CHEBI:15378"/>
        <dbReference type="ChEBI" id="CHEBI:15934"/>
        <dbReference type="ChEBI" id="CHEBI:43474"/>
        <dbReference type="ChEBI" id="CHEBI:58201"/>
        <dbReference type="ChEBI" id="CHEBI:58830"/>
        <dbReference type="EC" id="2.5.1.78"/>
    </reaction>
</comment>
<evidence type="ECO:0000313" key="8">
    <source>
        <dbReference type="EMBL" id="MBB4842956.1"/>
    </source>
</evidence>
<name>A0A840L4P5_9BURK</name>
<comment type="similarity">
    <text evidence="2 7">Belongs to the DMRL synthase family.</text>
</comment>
<organism evidence="8 9">
    <name type="scientific">Roseateles oligotrophus</name>
    <dbReference type="NCBI Taxonomy" id="1769250"/>
    <lineage>
        <taxon>Bacteria</taxon>
        <taxon>Pseudomonadati</taxon>
        <taxon>Pseudomonadota</taxon>
        <taxon>Betaproteobacteria</taxon>
        <taxon>Burkholderiales</taxon>
        <taxon>Sphaerotilaceae</taxon>
        <taxon>Roseateles</taxon>
    </lineage>
</organism>